<organism evidence="2 3">
    <name type="scientific">Candidatus Caccoplasma intestinavium</name>
    <dbReference type="NCBI Taxonomy" id="2840716"/>
    <lineage>
        <taxon>Bacteria</taxon>
        <taxon>Pseudomonadati</taxon>
        <taxon>Bacteroidota</taxon>
        <taxon>Bacteroidia</taxon>
        <taxon>Bacteroidales</taxon>
        <taxon>Bacteroidaceae</taxon>
        <taxon>Bacteroidaceae incertae sedis</taxon>
        <taxon>Candidatus Caccoplasma</taxon>
    </lineage>
</organism>
<reference evidence="2" key="2">
    <citation type="journal article" date="2021" name="PeerJ">
        <title>Extensive microbial diversity within the chicken gut microbiome revealed by metagenomics and culture.</title>
        <authorList>
            <person name="Gilroy R."/>
            <person name="Ravi A."/>
            <person name="Getino M."/>
            <person name="Pursley I."/>
            <person name="Horton D.L."/>
            <person name="Alikhan N.F."/>
            <person name="Baker D."/>
            <person name="Gharbi K."/>
            <person name="Hall N."/>
            <person name="Watson M."/>
            <person name="Adriaenssens E.M."/>
            <person name="Foster-Nyarko E."/>
            <person name="Jarju S."/>
            <person name="Secka A."/>
            <person name="Antonio M."/>
            <person name="Oren A."/>
            <person name="Chaudhuri R.R."/>
            <person name="La Ragione R."/>
            <person name="Hildebrand F."/>
            <person name="Pallen M.J."/>
        </authorList>
    </citation>
    <scope>NUCLEOTIDE SEQUENCE</scope>
    <source>
        <strain evidence="2">21143</strain>
    </source>
</reference>
<evidence type="ECO:0000259" key="1">
    <source>
        <dbReference type="Pfam" id="PF05547"/>
    </source>
</evidence>
<proteinExistence type="predicted"/>
<dbReference type="EMBL" id="DVKT01000077">
    <property type="protein sequence ID" value="HIT40460.1"/>
    <property type="molecule type" value="Genomic_DNA"/>
</dbReference>
<dbReference type="PANTHER" id="PTHR41775">
    <property type="entry name" value="SECRETED PROTEIN-RELATED"/>
    <property type="match status" value="1"/>
</dbReference>
<dbReference type="InterPro" id="IPR008757">
    <property type="entry name" value="Peptidase_M6-like_domain"/>
</dbReference>
<gene>
    <name evidence="2" type="ORF">IAD06_10575</name>
</gene>
<sequence>MQRIIIFIVLCSFVYFPAKSVPAYPRKIQIKASDRTLYITLHGDEHTKWAMTEDNYTLLPDSSGWVYAQEDVNGYAVPSCYKLSDSENHLKTFLSSIKKNIPVRKNTIRSSFRNNENPPAKTVTGNRRALVILMQFADLSFVKTYRELDALFNEKGYSTDGAMGSVHDFFDYASYGQLNFICDLTGPYTARHNISYYGSNSGAGGNDINPYALFREAIEYAAKEKDLSQYDADGDGYIDNIHIIFAGHGEEAGAPAYTIWSHEMTFSPITIQNMKINKYSCAPELRGNSGAAISRIGPHCHEMGHALGAMDYYDTDYSAGGEYEGTGKWDVMASGSWNNDGITPANFNPYVKTHDFGWCKAQDISTKENSIIGPSNHSGDEIYRINTPIEGEYYLIENRRLEAFDIHNPGEGLLIYHIHADIEKQASTNSINASHPQGCYIVCAGSSYSIPTSNASSYGNINHASCPFPGSHNVTRWNDETTPAAFCWDGTPTNIDMTISNREDENIVINFQKETQEEKNIVWKENFDHSDISAIWSEEIASGNTKWNILNVSNMQTLLDPLLPIPYDNEYAYVIKNNYFDTTSYINRLISPVIVPKGCTSTEISFYMQQKTGVKDDKNKLKLYYRENEIEEWILAETFSPEKNKWIECSHNLSFTHVSTIQLMFESTLHDVGSICIDKIEIKGKADESSISSTQIPNKNILYFSDKNNRILHVEGAEENEILSVYDLNGKLHLQTPIKNKECCIYLPSGIYIGVYDKHTSKIVVP</sequence>
<dbReference type="Proteomes" id="UP000886722">
    <property type="component" value="Unassembled WGS sequence"/>
</dbReference>
<reference evidence="2" key="1">
    <citation type="submission" date="2020-10" db="EMBL/GenBank/DDBJ databases">
        <authorList>
            <person name="Gilroy R."/>
        </authorList>
    </citation>
    <scope>NUCLEOTIDE SEQUENCE</scope>
    <source>
        <strain evidence="2">21143</strain>
    </source>
</reference>
<evidence type="ECO:0000313" key="3">
    <source>
        <dbReference type="Proteomes" id="UP000886722"/>
    </source>
</evidence>
<dbReference type="GO" id="GO:0008237">
    <property type="term" value="F:metallopeptidase activity"/>
    <property type="evidence" value="ECO:0007669"/>
    <property type="project" value="UniProtKB-KW"/>
</dbReference>
<evidence type="ECO:0000313" key="2">
    <source>
        <dbReference type="EMBL" id="HIT40460.1"/>
    </source>
</evidence>
<dbReference type="Pfam" id="PF05547">
    <property type="entry name" value="Peptidase_M6"/>
    <property type="match status" value="1"/>
</dbReference>
<protein>
    <submittedName>
        <fullName evidence="2">M6 family metalloprotease domain-containing protein</fullName>
    </submittedName>
</protein>
<dbReference type="NCBIfam" id="TIGR03296">
    <property type="entry name" value="M6dom_TIGR03296"/>
    <property type="match status" value="1"/>
</dbReference>
<keyword evidence="2" id="KW-0482">Metalloprotease</keyword>
<keyword evidence="2" id="KW-0645">Protease</keyword>
<keyword evidence="2" id="KW-0378">Hydrolase</keyword>
<dbReference type="Gene3D" id="2.60.120.200">
    <property type="match status" value="1"/>
</dbReference>
<feature type="domain" description="Peptidase M6-like" evidence="1">
    <location>
        <begin position="149"/>
        <end position="353"/>
    </location>
</feature>
<accession>A0A9D1GG19</accession>
<name>A0A9D1GG19_9BACT</name>
<dbReference type="SUPFAM" id="SSF55486">
    <property type="entry name" value="Metalloproteases ('zincins'), catalytic domain"/>
    <property type="match status" value="1"/>
</dbReference>
<dbReference type="PANTHER" id="PTHR41775:SF1">
    <property type="entry name" value="PEPTIDASE M6-LIKE DOMAIN-CONTAINING PROTEIN"/>
    <property type="match status" value="1"/>
</dbReference>
<comment type="caution">
    <text evidence="2">The sequence shown here is derived from an EMBL/GenBank/DDBJ whole genome shotgun (WGS) entry which is preliminary data.</text>
</comment>
<dbReference type="GO" id="GO:0006508">
    <property type="term" value="P:proteolysis"/>
    <property type="evidence" value="ECO:0007669"/>
    <property type="project" value="InterPro"/>
</dbReference>
<dbReference type="AlphaFoldDB" id="A0A9D1GG19"/>